<dbReference type="GO" id="GO:0060147">
    <property type="term" value="P:regulation of post-transcriptional gene silencing"/>
    <property type="evidence" value="ECO:0007669"/>
    <property type="project" value="InterPro"/>
</dbReference>
<organism evidence="2 3">
    <name type="scientific">Dreissena polymorpha</name>
    <name type="common">Zebra mussel</name>
    <name type="synonym">Mytilus polymorpha</name>
    <dbReference type="NCBI Taxonomy" id="45954"/>
    <lineage>
        <taxon>Eukaryota</taxon>
        <taxon>Metazoa</taxon>
        <taxon>Spiralia</taxon>
        <taxon>Lophotrochozoa</taxon>
        <taxon>Mollusca</taxon>
        <taxon>Bivalvia</taxon>
        <taxon>Autobranchia</taxon>
        <taxon>Heteroconchia</taxon>
        <taxon>Euheterodonta</taxon>
        <taxon>Imparidentia</taxon>
        <taxon>Neoheterodontei</taxon>
        <taxon>Myida</taxon>
        <taxon>Dreissenoidea</taxon>
        <taxon>Dreissenidae</taxon>
        <taxon>Dreissena</taxon>
    </lineage>
</organism>
<accession>A0A9D4K666</accession>
<dbReference type="PANTHER" id="PTHR16212:SF4">
    <property type="entry name" value="FOCADHESIN"/>
    <property type="match status" value="1"/>
</dbReference>
<gene>
    <name evidence="2" type="ORF">DPMN_107067</name>
</gene>
<comment type="caution">
    <text evidence="2">The sequence shown here is derived from an EMBL/GenBank/DDBJ whole genome shotgun (WGS) entry which is preliminary data.</text>
</comment>
<name>A0A9D4K666_DREPO</name>
<proteinExistence type="predicted"/>
<reference evidence="2" key="1">
    <citation type="journal article" date="2019" name="bioRxiv">
        <title>The Genome of the Zebra Mussel, Dreissena polymorpha: A Resource for Invasive Species Research.</title>
        <authorList>
            <person name="McCartney M.A."/>
            <person name="Auch B."/>
            <person name="Kono T."/>
            <person name="Mallez S."/>
            <person name="Zhang Y."/>
            <person name="Obille A."/>
            <person name="Becker A."/>
            <person name="Abrahante J.E."/>
            <person name="Garbe J."/>
            <person name="Badalamenti J.P."/>
            <person name="Herman A."/>
            <person name="Mangelson H."/>
            <person name="Liachko I."/>
            <person name="Sullivan S."/>
            <person name="Sone E.D."/>
            <person name="Koren S."/>
            <person name="Silverstein K.A.T."/>
            <person name="Beckman K.B."/>
            <person name="Gohl D.M."/>
        </authorList>
    </citation>
    <scope>NUCLEOTIDE SEQUENCE</scope>
    <source>
        <strain evidence="2">Duluth1</strain>
        <tissue evidence="2">Whole animal</tissue>
    </source>
</reference>
<keyword evidence="3" id="KW-1185">Reference proteome</keyword>
<sequence>MVDSLTSEGNIQSDPVVKCAFDLVTQSDGTLPGDLVGIQATTVWLLGQFFMASSSAPSSTNTVPGNFSYLPESSILRAVVDFLISAGKLGPENVQTEHVEVCLKIIQEKITGVLPPLNWMAVLSPLMKLPYGDETMKLCLQLALNVCTNSTSAALFLSSWITVPLFNTLPGDCQVLLLASAGCYVKNITPAVLQTFLEKTCLPAVGLEQGKSLCKAALKGLNAALCVPDPPESVAAMLYRSVCEAFKTLKMEKDPSVQNSLAECMSHVPDKILHQLTSGDCQCADSLLRGTQVRCYLVSHGCQPIALLNSCIDAAFNLDCERDHCLHLLLHCFYMMSLQEKAKSRPLERCNWLLELMGHCYNLATGTYTINHSNKSKVVKFAISLMAGAVSLWTDKSAAAKLGLSPCLLQTSDLSEVTVAKGQGHVAPGVTLAPLEALADCVGLLQREPWVQILSKVLDWLINMLGVDEGILHGLDKMALLECLIGLRHCSDYTKITVWTRAVQSVYS</sequence>
<dbReference type="PANTHER" id="PTHR16212">
    <property type="entry name" value="FOCADHESIN FAMILY MEMBER"/>
    <property type="match status" value="1"/>
</dbReference>
<dbReference type="AlphaFoldDB" id="A0A9D4K666"/>
<dbReference type="InterPro" id="IPR045163">
    <property type="entry name" value="Focadhesin/RST1"/>
</dbReference>
<evidence type="ECO:0000259" key="1">
    <source>
        <dbReference type="Pfam" id="PF11229"/>
    </source>
</evidence>
<evidence type="ECO:0000313" key="3">
    <source>
        <dbReference type="Proteomes" id="UP000828390"/>
    </source>
</evidence>
<dbReference type="Pfam" id="PF11229">
    <property type="entry name" value="Focadhesin"/>
    <property type="match status" value="1"/>
</dbReference>
<protein>
    <recommendedName>
        <fullName evidence="1">Focadhesin C-terminal domain-containing protein</fullName>
    </recommendedName>
</protein>
<evidence type="ECO:0000313" key="2">
    <source>
        <dbReference type="EMBL" id="KAH3833751.1"/>
    </source>
</evidence>
<dbReference type="InterPro" id="IPR021392">
    <property type="entry name" value="Focadhesin_C"/>
</dbReference>
<dbReference type="Proteomes" id="UP000828390">
    <property type="component" value="Unassembled WGS sequence"/>
</dbReference>
<dbReference type="EMBL" id="JAIWYP010000004">
    <property type="protein sequence ID" value="KAH3833751.1"/>
    <property type="molecule type" value="Genomic_DNA"/>
</dbReference>
<reference evidence="2" key="2">
    <citation type="submission" date="2020-11" db="EMBL/GenBank/DDBJ databases">
        <authorList>
            <person name="McCartney M.A."/>
            <person name="Auch B."/>
            <person name="Kono T."/>
            <person name="Mallez S."/>
            <person name="Becker A."/>
            <person name="Gohl D.M."/>
            <person name="Silverstein K.A.T."/>
            <person name="Koren S."/>
            <person name="Bechman K.B."/>
            <person name="Herman A."/>
            <person name="Abrahante J.E."/>
            <person name="Garbe J."/>
        </authorList>
    </citation>
    <scope>NUCLEOTIDE SEQUENCE</scope>
    <source>
        <strain evidence="2">Duluth1</strain>
        <tissue evidence="2">Whole animal</tissue>
    </source>
</reference>
<feature type="domain" description="Focadhesin C-terminal" evidence="1">
    <location>
        <begin position="35"/>
        <end position="503"/>
    </location>
</feature>